<dbReference type="EMBL" id="NKCI01000041">
    <property type="protein sequence ID" value="RSL63026.1"/>
    <property type="molecule type" value="Genomic_DNA"/>
</dbReference>
<accession>A0A428QCL5</accession>
<keyword evidence="3" id="KW-1185">Reference proteome</keyword>
<gene>
    <name evidence="2" type="ORF">CEP54_005421</name>
</gene>
<evidence type="ECO:0000313" key="2">
    <source>
        <dbReference type="EMBL" id="RSL63026.1"/>
    </source>
</evidence>
<feature type="region of interest" description="Disordered" evidence="1">
    <location>
        <begin position="46"/>
        <end position="81"/>
    </location>
</feature>
<organism evidence="2 3">
    <name type="scientific">Fusarium duplospermum</name>
    <dbReference type="NCBI Taxonomy" id="1325734"/>
    <lineage>
        <taxon>Eukaryota</taxon>
        <taxon>Fungi</taxon>
        <taxon>Dikarya</taxon>
        <taxon>Ascomycota</taxon>
        <taxon>Pezizomycotina</taxon>
        <taxon>Sordariomycetes</taxon>
        <taxon>Hypocreomycetidae</taxon>
        <taxon>Hypocreales</taxon>
        <taxon>Nectriaceae</taxon>
        <taxon>Fusarium</taxon>
        <taxon>Fusarium solani species complex</taxon>
    </lineage>
</organism>
<proteinExistence type="predicted"/>
<protein>
    <submittedName>
        <fullName evidence="2">Uncharacterized protein</fullName>
    </submittedName>
</protein>
<dbReference type="AlphaFoldDB" id="A0A428QCL5"/>
<dbReference type="Proteomes" id="UP000288168">
    <property type="component" value="Unassembled WGS sequence"/>
</dbReference>
<evidence type="ECO:0000256" key="1">
    <source>
        <dbReference type="SAM" id="MobiDB-lite"/>
    </source>
</evidence>
<sequence length="81" mass="8922">MLRLDAYAYAHAHLQYRQFIDTMGCFCSKDSNASSAVRARVDNDPGLVSGAGRYSEQVPGRKPKYYNPFTGSEHASDDSAT</sequence>
<evidence type="ECO:0000313" key="3">
    <source>
        <dbReference type="Proteomes" id="UP000288168"/>
    </source>
</evidence>
<comment type="caution">
    <text evidence="2">The sequence shown here is derived from an EMBL/GenBank/DDBJ whole genome shotgun (WGS) entry which is preliminary data.</text>
</comment>
<name>A0A428QCL5_9HYPO</name>
<reference evidence="2 3" key="1">
    <citation type="submission" date="2017-06" db="EMBL/GenBank/DDBJ databases">
        <title>Comparative genomic analysis of Ambrosia Fusariam Clade fungi.</title>
        <authorList>
            <person name="Stajich J.E."/>
            <person name="Carrillo J."/>
            <person name="Kijimoto T."/>
            <person name="Eskalen A."/>
            <person name="O'Donnell K."/>
            <person name="Kasson M."/>
        </authorList>
    </citation>
    <scope>NUCLEOTIDE SEQUENCE [LARGE SCALE GENOMIC DNA]</scope>
    <source>
        <strain evidence="2 3">NRRL62584</strain>
    </source>
</reference>
<dbReference type="OrthoDB" id="5104808at2759"/>